<reference evidence="1 2" key="1">
    <citation type="submission" date="2014-09" db="EMBL/GenBank/DDBJ databases">
        <title>Draft Genome Sequence of Draconibacterium sp. JN14CK-3.</title>
        <authorList>
            <person name="Dong C."/>
            <person name="Lai Q."/>
            <person name="Shao Z."/>
        </authorList>
    </citation>
    <scope>NUCLEOTIDE SEQUENCE [LARGE SCALE GENOMIC DNA]</scope>
    <source>
        <strain evidence="1 2">JN14CK-3</strain>
    </source>
</reference>
<dbReference type="EMBL" id="JRHC01000001">
    <property type="protein sequence ID" value="KJF44684.1"/>
    <property type="molecule type" value="Genomic_DNA"/>
</dbReference>
<name>A0A0D8JD89_9BACT</name>
<dbReference type="Proteomes" id="UP000032544">
    <property type="component" value="Unassembled WGS sequence"/>
</dbReference>
<keyword evidence="2" id="KW-1185">Reference proteome</keyword>
<evidence type="ECO:0000313" key="1">
    <source>
        <dbReference type="EMBL" id="KJF44684.1"/>
    </source>
</evidence>
<gene>
    <name evidence="1" type="ORF">LH29_04305</name>
</gene>
<proteinExistence type="predicted"/>
<sequence length="98" mass="11764">MLLLSTPIRQKIVLALKRICYICIIQTRFIQTLNNRVDQKKHRCNEEKIPEWTPGFFYTRNFKVFFLKHPAKKAGSKILNRLFKNNILMLSLQYLPLR</sequence>
<evidence type="ECO:0000313" key="2">
    <source>
        <dbReference type="Proteomes" id="UP000032544"/>
    </source>
</evidence>
<organism evidence="1 2">
    <name type="scientific">Draconibacterium sediminis</name>
    <dbReference type="NCBI Taxonomy" id="1544798"/>
    <lineage>
        <taxon>Bacteria</taxon>
        <taxon>Pseudomonadati</taxon>
        <taxon>Bacteroidota</taxon>
        <taxon>Bacteroidia</taxon>
        <taxon>Marinilabiliales</taxon>
        <taxon>Prolixibacteraceae</taxon>
        <taxon>Draconibacterium</taxon>
    </lineage>
</organism>
<dbReference type="AlphaFoldDB" id="A0A0D8JD89"/>
<protein>
    <submittedName>
        <fullName evidence="1">Uncharacterized protein</fullName>
    </submittedName>
</protein>
<accession>A0A0D8JD89</accession>
<comment type="caution">
    <text evidence="1">The sequence shown here is derived from an EMBL/GenBank/DDBJ whole genome shotgun (WGS) entry which is preliminary data.</text>
</comment>